<dbReference type="EMBL" id="CP002042">
    <property type="protein sequence ID" value="ADH64616.1"/>
    <property type="molecule type" value="Genomic_DNA"/>
</dbReference>
<reference evidence="2 3" key="1">
    <citation type="journal article" date="2010" name="Stand. Genomic Sci.">
        <title>Complete genome sequence of Meiothermus silvanus type strain (VI-R2).</title>
        <authorList>
            <person name="Sikorski J."/>
            <person name="Tindall B.J."/>
            <person name="Lowry S."/>
            <person name="Lucas S."/>
            <person name="Nolan M."/>
            <person name="Copeland A."/>
            <person name="Glavina Del Rio T."/>
            <person name="Tice H."/>
            <person name="Cheng J.F."/>
            <person name="Han C."/>
            <person name="Pitluck S."/>
            <person name="Liolios K."/>
            <person name="Ivanova N."/>
            <person name="Mavromatis K."/>
            <person name="Mikhailova N."/>
            <person name="Pati A."/>
            <person name="Goodwin L."/>
            <person name="Chen A."/>
            <person name="Palaniappan K."/>
            <person name="Land M."/>
            <person name="Hauser L."/>
            <person name="Chang Y.J."/>
            <person name="Jeffries C.D."/>
            <person name="Rohde M."/>
            <person name="Goker M."/>
            <person name="Woyke T."/>
            <person name="Bristow J."/>
            <person name="Eisen J.A."/>
            <person name="Markowitz V."/>
            <person name="Hugenholtz P."/>
            <person name="Kyrpides N.C."/>
            <person name="Klenk H.P."/>
            <person name="Lapidus A."/>
        </authorList>
    </citation>
    <scope>NUCLEOTIDE SEQUENCE [LARGE SCALE GENOMIC DNA]</scope>
    <source>
        <strain evidence="3">ATCC 700542 / DSM 9946 / VI-R2</strain>
    </source>
</reference>
<keyword evidence="3" id="KW-1185">Reference proteome</keyword>
<dbReference type="OrthoDB" id="34536at2"/>
<organism evidence="2 3">
    <name type="scientific">Allomeiothermus silvanus (strain ATCC 700542 / DSM 9946 / NBRC 106475 / NCIMB 13440 / VI-R2)</name>
    <name type="common">Thermus silvanus</name>
    <dbReference type="NCBI Taxonomy" id="526227"/>
    <lineage>
        <taxon>Bacteria</taxon>
        <taxon>Thermotogati</taxon>
        <taxon>Deinococcota</taxon>
        <taxon>Deinococci</taxon>
        <taxon>Thermales</taxon>
        <taxon>Thermaceae</taxon>
        <taxon>Allomeiothermus</taxon>
    </lineage>
</organism>
<proteinExistence type="predicted"/>
<dbReference type="KEGG" id="msv:Mesil_2771"/>
<accession>D7BCB9</accession>
<dbReference type="STRING" id="526227.Mesil_2771"/>
<dbReference type="RefSeq" id="WP_013159151.1">
    <property type="nucleotide sequence ID" value="NC_014212.1"/>
</dbReference>
<dbReference type="Proteomes" id="UP000001916">
    <property type="component" value="Chromosome"/>
</dbReference>
<feature type="coiled-coil region" evidence="1">
    <location>
        <begin position="11"/>
        <end position="45"/>
    </location>
</feature>
<dbReference type="eggNOG" id="ENOG50347GN">
    <property type="taxonomic scope" value="Bacteria"/>
</dbReference>
<name>D7BCB9_ALLS1</name>
<dbReference type="AlphaFoldDB" id="D7BCB9"/>
<evidence type="ECO:0000256" key="1">
    <source>
        <dbReference type="SAM" id="Coils"/>
    </source>
</evidence>
<sequence length="208" mass="23644">MNLFHRKSHPLEQLRKEKERLEARLAELESDLEFCRKQNERIAHEAAPALKENAVLRYQLFKCQSDRQVLEFHVQGSRAEAMAALNLLRRLSPTAEASADPLEAILSFAHEAKVLGAFYPPLPALEARAQALWQERHSQAWAFDPWRWLALHASSLLQALEHRRQQSIHEVEHLAEGLAALDAGLGGLADLLVELIQNLDREKSDELS</sequence>
<dbReference type="HOGENOM" id="CLU_1354071_0_0_0"/>
<gene>
    <name evidence="2" type="ordered locus">Mesil_2771</name>
</gene>
<protein>
    <submittedName>
        <fullName evidence="2">Uncharacterized protein</fullName>
    </submittedName>
</protein>
<evidence type="ECO:0000313" key="2">
    <source>
        <dbReference type="EMBL" id="ADH64616.1"/>
    </source>
</evidence>
<evidence type="ECO:0000313" key="3">
    <source>
        <dbReference type="Proteomes" id="UP000001916"/>
    </source>
</evidence>
<keyword evidence="1" id="KW-0175">Coiled coil</keyword>